<evidence type="ECO:0000313" key="1">
    <source>
        <dbReference type="EMBL" id="KZN66735.1"/>
    </source>
</evidence>
<dbReference type="AlphaFoldDB" id="A0A162B594"/>
<dbReference type="PANTHER" id="PTHR42637:SF1">
    <property type="entry name" value="TRNA 2-(METHYLSULFANYL)-N(6)-ISOPENTENYLADENOSINE(37) HYDROXYLASE"/>
    <property type="match status" value="1"/>
</dbReference>
<dbReference type="EMBL" id="AUXX01000016">
    <property type="protein sequence ID" value="KZN66735.1"/>
    <property type="molecule type" value="Genomic_DNA"/>
</dbReference>
<dbReference type="PIRSF" id="PIRSF020736">
    <property type="entry name" value="MiaE"/>
    <property type="match status" value="1"/>
</dbReference>
<comment type="caution">
    <text evidence="1">The sequence shown here is derived from an EMBL/GenBank/DDBJ whole genome shotgun (WGS) entry which is preliminary data.</text>
</comment>
<dbReference type="Pfam" id="PF06175">
    <property type="entry name" value="MiaE"/>
    <property type="match status" value="1"/>
</dbReference>
<dbReference type="GO" id="GO:0045301">
    <property type="term" value="F:tRNA 2-(methylsulfanyl)-N(6)-isopentenyladenosine(37) hydroxylase activity"/>
    <property type="evidence" value="ECO:0007669"/>
    <property type="project" value="InterPro"/>
</dbReference>
<dbReference type="Gene3D" id="1.20.1260.10">
    <property type="match status" value="1"/>
</dbReference>
<dbReference type="InterPro" id="IPR009078">
    <property type="entry name" value="Ferritin-like_SF"/>
</dbReference>
<dbReference type="InterPro" id="IPR010386">
    <property type="entry name" value="tRNA-Hydrxlase_MiaE"/>
</dbReference>
<reference evidence="1 2" key="1">
    <citation type="submission" date="2013-07" db="EMBL/GenBank/DDBJ databases">
        <title>Comparative Genomic and Metabolomic Analysis of Twelve Strains of Pseudoalteromonas luteoviolacea.</title>
        <authorList>
            <person name="Vynne N.G."/>
            <person name="Mansson M."/>
            <person name="Gram L."/>
        </authorList>
    </citation>
    <scope>NUCLEOTIDE SEQUENCE [LARGE SCALE GENOMIC DNA]</scope>
    <source>
        <strain evidence="1 2">S4060-1</strain>
    </source>
</reference>
<dbReference type="PANTHER" id="PTHR42637">
    <property type="entry name" value="TRNA-(MS[2]IO[6]A)-HYDROXYLASE"/>
    <property type="match status" value="1"/>
</dbReference>
<gene>
    <name evidence="1" type="ORF">N478_18000</name>
</gene>
<dbReference type="GO" id="GO:0006400">
    <property type="term" value="P:tRNA modification"/>
    <property type="evidence" value="ECO:0007669"/>
    <property type="project" value="InterPro"/>
</dbReference>
<dbReference type="Proteomes" id="UP000076661">
    <property type="component" value="Unassembled WGS sequence"/>
</dbReference>
<sequence>MEAFAWYVLECAPWFGSFKIMLEKYADLLAPIYEFLGTSTPDSWIEEAKKPENLQRLLVDHMHCELKAAQSAAFLIRKYAVDNASAKTLLGWVKPYEDFVYRKIGDGQFGASKNELIGSLTAKPEYAYNQDILDKMVRLIKEELHHFEQVLEIIQARGLRVQSLNASRYAAGMIKHVRTFEPAALIDKLIIGAFIEARSCERFAKLAPFLEEDLGRFYVSLLRSEARHYQDYIELAEQVAQATDPVRFDVTARIAELKEIENALIAAPDDDFKFHSGAPVAA</sequence>
<accession>A0A162B594</accession>
<dbReference type="SUPFAM" id="SSF47240">
    <property type="entry name" value="Ferritin-like"/>
    <property type="match status" value="1"/>
</dbReference>
<name>A0A162B594_9GAMM</name>
<dbReference type="InterPro" id="IPR012347">
    <property type="entry name" value="Ferritin-like"/>
</dbReference>
<dbReference type="NCBIfam" id="NF047790">
    <property type="entry name" value="tRNAmsioHdxaseMiaE"/>
    <property type="match status" value="1"/>
</dbReference>
<organism evidence="1 2">
    <name type="scientific">Pseudoalteromonas luteoviolacea S4060-1</name>
    <dbReference type="NCBI Taxonomy" id="1365257"/>
    <lineage>
        <taxon>Bacteria</taxon>
        <taxon>Pseudomonadati</taxon>
        <taxon>Pseudomonadota</taxon>
        <taxon>Gammaproteobacteria</taxon>
        <taxon>Alteromonadales</taxon>
        <taxon>Pseudoalteromonadaceae</taxon>
        <taxon>Pseudoalteromonas</taxon>
    </lineage>
</organism>
<protein>
    <submittedName>
        <fullName evidence="1">tRNA-(Ms[2]io[6]A)-hydroxylase</fullName>
    </submittedName>
</protein>
<evidence type="ECO:0000313" key="2">
    <source>
        <dbReference type="Proteomes" id="UP000076661"/>
    </source>
</evidence>
<dbReference type="PATRIC" id="fig|1365257.3.peg.2294"/>
<proteinExistence type="predicted"/>